<feature type="domain" description="Bul1 C-terminal" evidence="2">
    <location>
        <begin position="641"/>
        <end position="723"/>
    </location>
</feature>
<dbReference type="HOGENOM" id="CLU_022027_0_0_1"/>
<protein>
    <submittedName>
        <fullName evidence="4">E3-ubiquitin ligase complex subunit, putative</fullName>
    </submittedName>
</protein>
<accession>B9W9L3</accession>
<dbReference type="AlphaFoldDB" id="B9W9L3"/>
<dbReference type="CGD" id="CAL0000170745">
    <property type="gene designation" value="Cd36_11420"/>
</dbReference>
<feature type="domain" description="Bul1 C-terminal" evidence="2">
    <location>
        <begin position="516"/>
        <end position="628"/>
    </location>
</feature>
<organism evidence="4 5">
    <name type="scientific">Candida dubliniensis (strain CD36 / ATCC MYA-646 / CBS 7987 / NCPF 3949 / NRRL Y-17841)</name>
    <name type="common">Yeast</name>
    <dbReference type="NCBI Taxonomy" id="573826"/>
    <lineage>
        <taxon>Eukaryota</taxon>
        <taxon>Fungi</taxon>
        <taxon>Dikarya</taxon>
        <taxon>Ascomycota</taxon>
        <taxon>Saccharomycotina</taxon>
        <taxon>Pichiomycetes</taxon>
        <taxon>Debaryomycetaceae</taxon>
        <taxon>Candida/Lodderomyces clade</taxon>
        <taxon>Candida</taxon>
    </lineage>
</organism>
<evidence type="ECO:0000313" key="3">
    <source>
        <dbReference type="CGD" id="CAL0000170745"/>
    </source>
</evidence>
<evidence type="ECO:0000313" key="4">
    <source>
        <dbReference type="EMBL" id="CAX45497.1"/>
    </source>
</evidence>
<dbReference type="InterPro" id="IPR022794">
    <property type="entry name" value="Bul1_C"/>
</dbReference>
<dbReference type="GO" id="GO:0016874">
    <property type="term" value="F:ligase activity"/>
    <property type="evidence" value="ECO:0007669"/>
    <property type="project" value="UniProtKB-KW"/>
</dbReference>
<dbReference type="eggNOG" id="ENOG502QSAC">
    <property type="taxonomic scope" value="Eukaryota"/>
</dbReference>
<dbReference type="EMBL" id="FM992688">
    <property type="protein sequence ID" value="CAX45497.1"/>
    <property type="molecule type" value="Genomic_DNA"/>
</dbReference>
<dbReference type="KEGG" id="cdu:CD36_11420"/>
<dbReference type="PANTHER" id="PTHR31904:SF1">
    <property type="entry name" value="BYPASS OF STOP CODON PROTEIN 5-RELATED"/>
    <property type="match status" value="1"/>
</dbReference>
<sequence>MNSGKDFRSSITPDENVSAILPSYFMYKATVGVSVLTAEQMETQNIDPPTYINESNQGLSSSSISPISTVDSSTNSVHTSQFALSSESHVPISNEHQVGSEEKILDNVYRLPNLSLYPNIVGDNIRLEIHFTKEIGELGKKPEFINPFVYEYQQGDVISGYIVIENASPKPIPYDMFVVLFEGIFMIVNSDHGKPAVPVKMKKFLELFDFSASWTEATINRLRSESHNPYVWLDFVDPVDGISISLSNEKFLKPHKKYKRFFTFKIPHNLLDSECNNHNLSKHVKLPPTIGVTAKNEQHVESSISSSQKFEDFSFLDTSISYGVTARFIGRVHPIEQEFGKINIPYSDKGLQDSKGDPFIVLKELTNYVRVIPQTFILTEEAMSSKAIENQILFQNLISRIEEKIKSGKELIKQVSNATTSNDSNRELSVVEFDVAKREQLYKPDVLSETKEQSSSLKHYESFTLFNKKSFTGTSTILGVLHLSTPKVNYCIDYIPPKEYRIQTNTNPSWKLKMPLKISIKSFESSVKNHNLPTIKSVTADLVVVTIKSPKYPIPIEFDHEMVCNNETDISFEETIFKNNMVEPFKEYALELYQLSQKLGEENFQIERQLTEDIKAMCQLQYKISELHVANLKINGHSWNKNTINWPISKKEANVTVDVAINLEYLSHQLLKSLPESLKSYNRFNFVPDFQSCYMSRLYYINLNIVLSCGTKCQLKVPLQIQKR</sequence>
<dbReference type="Proteomes" id="UP000002605">
    <property type="component" value="Chromosome 1"/>
</dbReference>
<dbReference type="Pfam" id="PF04425">
    <property type="entry name" value="Bul1_N"/>
    <property type="match status" value="1"/>
</dbReference>
<gene>
    <name evidence="3" type="ordered locus">Cd36_11420</name>
    <name evidence="4" type="ORF">CD36_11420</name>
</gene>
<dbReference type="OrthoDB" id="2283785at2759"/>
<dbReference type="InterPro" id="IPR039634">
    <property type="entry name" value="Bul1-like"/>
</dbReference>
<reference evidence="4 5" key="1">
    <citation type="journal article" date="2009" name="Genome Res.">
        <title>Comparative genomics of the fungal pathogens Candida dubliniensis and Candida albicans.</title>
        <authorList>
            <person name="Jackson A.P."/>
            <person name="Gamble J.A."/>
            <person name="Yeomans T."/>
            <person name="Moran G.P."/>
            <person name="Saunders D."/>
            <person name="Harris D."/>
            <person name="Aslett M."/>
            <person name="Barrell J.F."/>
            <person name="Butler G."/>
            <person name="Citiulo F."/>
            <person name="Coleman D.C."/>
            <person name="de Groot P.W.J."/>
            <person name="Goodwin T.J."/>
            <person name="Quail M.A."/>
            <person name="McQuillan J."/>
            <person name="Munro C.A."/>
            <person name="Pain A."/>
            <person name="Poulter R.T."/>
            <person name="Rajandream M.A."/>
            <person name="Renauld H."/>
            <person name="Spiering M.J."/>
            <person name="Tivey A."/>
            <person name="Gow N.A.R."/>
            <person name="Barrell B."/>
            <person name="Sullivan D.J."/>
            <person name="Berriman M."/>
        </authorList>
    </citation>
    <scope>NUCLEOTIDE SEQUENCE [LARGE SCALE GENOMIC DNA]</scope>
    <source>
        <strain evidence="5">CD36 / ATCC MYA-646 / CBS 7987 / NCPF 3949 / NRRL Y-17841</strain>
    </source>
</reference>
<dbReference type="GeneID" id="8045333"/>
<dbReference type="PANTHER" id="PTHR31904">
    <property type="entry name" value="BYPASS OF STOP CODON PROTEIN 5-RELATED"/>
    <property type="match status" value="1"/>
</dbReference>
<feature type="domain" description="Bul1 N-terminal" evidence="1">
    <location>
        <begin position="12"/>
        <end position="423"/>
    </location>
</feature>
<keyword evidence="5" id="KW-1185">Reference proteome</keyword>
<dbReference type="RefSeq" id="XP_002417783.1">
    <property type="nucleotide sequence ID" value="XM_002417738.1"/>
</dbReference>
<evidence type="ECO:0000259" key="1">
    <source>
        <dbReference type="Pfam" id="PF04425"/>
    </source>
</evidence>
<keyword evidence="4" id="KW-0436">Ligase</keyword>
<name>B9W9L3_CANDC</name>
<dbReference type="InterPro" id="IPR007519">
    <property type="entry name" value="Bul1_N"/>
</dbReference>
<evidence type="ECO:0000313" key="5">
    <source>
        <dbReference type="Proteomes" id="UP000002605"/>
    </source>
</evidence>
<evidence type="ECO:0000259" key="2">
    <source>
        <dbReference type="Pfam" id="PF04426"/>
    </source>
</evidence>
<dbReference type="Pfam" id="PF04426">
    <property type="entry name" value="Bul1_C"/>
    <property type="match status" value="2"/>
</dbReference>
<dbReference type="VEuPathDB" id="FungiDB:CD36_11420"/>
<proteinExistence type="predicted"/>